<gene>
    <name evidence="1" type="ORF">BDV28DRAFT_162499</name>
</gene>
<organism evidence="1 2">
    <name type="scientific">Aspergillus coremiiformis</name>
    <dbReference type="NCBI Taxonomy" id="138285"/>
    <lineage>
        <taxon>Eukaryota</taxon>
        <taxon>Fungi</taxon>
        <taxon>Dikarya</taxon>
        <taxon>Ascomycota</taxon>
        <taxon>Pezizomycotina</taxon>
        <taxon>Eurotiomycetes</taxon>
        <taxon>Eurotiomycetidae</taxon>
        <taxon>Eurotiales</taxon>
        <taxon>Aspergillaceae</taxon>
        <taxon>Aspergillus</taxon>
        <taxon>Aspergillus subgen. Circumdati</taxon>
    </lineage>
</organism>
<dbReference type="Gene3D" id="3.30.40.10">
    <property type="entry name" value="Zinc/RING finger domain, C3HC4 (zinc finger)"/>
    <property type="match status" value="1"/>
</dbReference>
<protein>
    <submittedName>
        <fullName evidence="1">Uncharacterized protein</fullName>
    </submittedName>
</protein>
<keyword evidence="2" id="KW-1185">Reference proteome</keyword>
<dbReference type="InterPro" id="IPR013083">
    <property type="entry name" value="Znf_RING/FYVE/PHD"/>
</dbReference>
<evidence type="ECO:0000313" key="2">
    <source>
        <dbReference type="Proteomes" id="UP000327118"/>
    </source>
</evidence>
<accession>A0A5N6Z5D2</accession>
<sequence length="519" mass="59597">MLTHGLWNKRVNGKWYRSFDPQILSPGNQLFLPTIRSILSNTDIYTWQLVPFPTPLHMNLDYVYNIDQDTGFLTITQWDEVVEPLDRSLLIRRVKLTDVLDTPLSALNFVFQFENVEQGLDPTSDSLSDDQDEAWIFEPLEIGLEPPTPLNELQFLIFTHLVFTWRFYFDDILAWKYPSRLFNTLAFGLLRIAAWDFEVLLKNDTDEARGIFSSIPRWKAPAEDIFWFHGYLVVFCSPIETETTICRTVLRAKDYLSESNQLGAVIHTILISIQHVVLVEISNHRVSCSPPVPLVTNTSAIECSPGFRILAYMLSSYSWKGSLASREHWRVTLPPEIFDMMLKCLSPRDIVSFAQASFAVERWYYSSIPQLGGLTVQSFDLSVPCCGKRDSQLLDGIHCSICYAWYHVNCIGPDLNLDVQVNKFLCFACQLKKTCTSLQFGGIHQVYRLKQGIQQCMVATRRNVKVLRLRVNQPTCRLRPDLFLNSFRPVDPELINYTIYFGGVFSGLCYGLDCIMSSH</sequence>
<dbReference type="CDD" id="cd15489">
    <property type="entry name" value="PHD_SF"/>
    <property type="match status" value="1"/>
</dbReference>
<proteinExistence type="predicted"/>
<name>A0A5N6Z5D2_9EURO</name>
<dbReference type="InterPro" id="IPR011011">
    <property type="entry name" value="Znf_FYVE_PHD"/>
</dbReference>
<dbReference type="AlphaFoldDB" id="A0A5N6Z5D2"/>
<reference evidence="2" key="1">
    <citation type="submission" date="2019-04" db="EMBL/GenBank/DDBJ databases">
        <title>Friends and foes A comparative genomics studyof 23 Aspergillus species from section Flavi.</title>
        <authorList>
            <consortium name="DOE Joint Genome Institute"/>
            <person name="Kjaerbolling I."/>
            <person name="Vesth T."/>
            <person name="Frisvad J.C."/>
            <person name="Nybo J.L."/>
            <person name="Theobald S."/>
            <person name="Kildgaard S."/>
            <person name="Isbrandt T."/>
            <person name="Kuo A."/>
            <person name="Sato A."/>
            <person name="Lyhne E.K."/>
            <person name="Kogle M.E."/>
            <person name="Wiebenga A."/>
            <person name="Kun R.S."/>
            <person name="Lubbers R.J."/>
            <person name="Makela M.R."/>
            <person name="Barry K."/>
            <person name="Chovatia M."/>
            <person name="Clum A."/>
            <person name="Daum C."/>
            <person name="Haridas S."/>
            <person name="He G."/>
            <person name="LaButti K."/>
            <person name="Lipzen A."/>
            <person name="Mondo S."/>
            <person name="Riley R."/>
            <person name="Salamov A."/>
            <person name="Simmons B.A."/>
            <person name="Magnuson J.K."/>
            <person name="Henrissat B."/>
            <person name="Mortensen U.H."/>
            <person name="Larsen T.O."/>
            <person name="Devries R.P."/>
            <person name="Grigoriev I.V."/>
            <person name="Machida M."/>
            <person name="Baker S.E."/>
            <person name="Andersen M.R."/>
        </authorList>
    </citation>
    <scope>NUCLEOTIDE SEQUENCE [LARGE SCALE GENOMIC DNA]</scope>
    <source>
        <strain evidence="2">CBS 553.77</strain>
    </source>
</reference>
<dbReference type="OrthoDB" id="1928087at2759"/>
<dbReference type="EMBL" id="ML739181">
    <property type="protein sequence ID" value="KAE8351230.1"/>
    <property type="molecule type" value="Genomic_DNA"/>
</dbReference>
<dbReference type="Proteomes" id="UP000327118">
    <property type="component" value="Unassembled WGS sequence"/>
</dbReference>
<dbReference type="SUPFAM" id="SSF57903">
    <property type="entry name" value="FYVE/PHD zinc finger"/>
    <property type="match status" value="1"/>
</dbReference>
<evidence type="ECO:0000313" key="1">
    <source>
        <dbReference type="EMBL" id="KAE8351230.1"/>
    </source>
</evidence>